<dbReference type="Gene3D" id="3.40.50.300">
    <property type="entry name" value="P-loop containing nucleotide triphosphate hydrolases"/>
    <property type="match status" value="1"/>
</dbReference>
<comment type="catalytic activity">
    <reaction evidence="9">
        <text>GTP + H2O = GDP + phosphate + H(+)</text>
        <dbReference type="Rhea" id="RHEA:19669"/>
        <dbReference type="ChEBI" id="CHEBI:15377"/>
        <dbReference type="ChEBI" id="CHEBI:15378"/>
        <dbReference type="ChEBI" id="CHEBI:37565"/>
        <dbReference type="ChEBI" id="CHEBI:43474"/>
        <dbReference type="ChEBI" id="CHEBI:58189"/>
        <dbReference type="EC" id="3.6.5.3"/>
    </reaction>
    <physiologicalReaction direction="left-to-right" evidence="9">
        <dbReference type="Rhea" id="RHEA:19670"/>
    </physiologicalReaction>
</comment>
<dbReference type="NCBIfam" id="NF009372">
    <property type="entry name" value="PRK12735.1"/>
    <property type="match status" value="1"/>
</dbReference>
<dbReference type="HOGENOM" id="CLU_007265_0_0_1"/>
<keyword evidence="7" id="KW-0496">Mitochondrion</keyword>
<dbReference type="GO" id="GO:0070125">
    <property type="term" value="P:mitochondrial translational elongation"/>
    <property type="evidence" value="ECO:0000318"/>
    <property type="project" value="GO_Central"/>
</dbReference>
<dbReference type="GO" id="GO:0005739">
    <property type="term" value="C:mitochondrion"/>
    <property type="evidence" value="ECO:0000318"/>
    <property type="project" value="GO_Central"/>
</dbReference>
<dbReference type="InterPro" id="IPR004161">
    <property type="entry name" value="EFTu-like_2"/>
</dbReference>
<dbReference type="SUPFAM" id="SSF50465">
    <property type="entry name" value="EF-Tu/eEF-1alpha/eIF2-gamma C-terminal domain"/>
    <property type="match status" value="1"/>
</dbReference>
<evidence type="ECO:0000256" key="2">
    <source>
        <dbReference type="ARBA" id="ARBA00007249"/>
    </source>
</evidence>
<dbReference type="InterPro" id="IPR050055">
    <property type="entry name" value="EF-Tu_GTPase"/>
</dbReference>
<dbReference type="eggNOG" id="KOG0460">
    <property type="taxonomic scope" value="Eukaryota"/>
</dbReference>
<dbReference type="RefSeq" id="XP_002114987.1">
    <property type="nucleotide sequence ID" value="XM_002114951.1"/>
</dbReference>
<dbReference type="InParanoid" id="B3S4D8"/>
<dbReference type="KEGG" id="tad:TRIADDRAFT_59049"/>
<dbReference type="Pfam" id="PF00009">
    <property type="entry name" value="GTP_EFTU"/>
    <property type="match status" value="1"/>
</dbReference>
<organism evidence="12 13">
    <name type="scientific">Trichoplax adhaerens</name>
    <name type="common">Trichoplax reptans</name>
    <dbReference type="NCBI Taxonomy" id="10228"/>
    <lineage>
        <taxon>Eukaryota</taxon>
        <taxon>Metazoa</taxon>
        <taxon>Placozoa</taxon>
        <taxon>Uniplacotomia</taxon>
        <taxon>Trichoplacea</taxon>
        <taxon>Trichoplacidae</taxon>
        <taxon>Trichoplax</taxon>
    </lineage>
</organism>
<dbReference type="NCBIfam" id="NF009373">
    <property type="entry name" value="PRK12736.1"/>
    <property type="match status" value="1"/>
</dbReference>
<dbReference type="PROSITE" id="PS51722">
    <property type="entry name" value="G_TR_2"/>
    <property type="match status" value="1"/>
</dbReference>
<dbReference type="CDD" id="cd03706">
    <property type="entry name" value="mtEFTU_III"/>
    <property type="match status" value="1"/>
</dbReference>
<dbReference type="AlphaFoldDB" id="B3S4D8"/>
<dbReference type="EMBL" id="DS985249">
    <property type="protein sequence ID" value="EDV22443.1"/>
    <property type="molecule type" value="Genomic_DNA"/>
</dbReference>
<dbReference type="PANTHER" id="PTHR43721">
    <property type="entry name" value="ELONGATION FACTOR TU-RELATED"/>
    <property type="match status" value="1"/>
</dbReference>
<keyword evidence="3 10" id="KW-0547">Nucleotide-binding</keyword>
<dbReference type="SUPFAM" id="SSF50447">
    <property type="entry name" value="Translation proteins"/>
    <property type="match status" value="1"/>
</dbReference>
<dbReference type="NCBIfam" id="NF000766">
    <property type="entry name" value="PRK00049.1"/>
    <property type="match status" value="1"/>
</dbReference>
<dbReference type="InterPro" id="IPR000795">
    <property type="entry name" value="T_Tr_GTP-bd_dom"/>
</dbReference>
<keyword evidence="8 10" id="KW-0342">GTP-binding</keyword>
<dbReference type="GO" id="GO:0005525">
    <property type="term" value="F:GTP binding"/>
    <property type="evidence" value="ECO:0007669"/>
    <property type="project" value="UniProtKB-UniRule"/>
</dbReference>
<evidence type="ECO:0000256" key="4">
    <source>
        <dbReference type="ARBA" id="ARBA00022768"/>
    </source>
</evidence>
<evidence type="ECO:0000256" key="8">
    <source>
        <dbReference type="ARBA" id="ARBA00023134"/>
    </source>
</evidence>
<dbReference type="InterPro" id="IPR041709">
    <property type="entry name" value="EF-Tu_GTP-bd"/>
</dbReference>
<feature type="domain" description="Tr-type G" evidence="11">
    <location>
        <begin position="32"/>
        <end position="228"/>
    </location>
</feature>
<dbReference type="InterPro" id="IPR027417">
    <property type="entry name" value="P-loop_NTPase"/>
</dbReference>
<dbReference type="SUPFAM" id="SSF52540">
    <property type="entry name" value="P-loop containing nucleoside triphosphate hydrolases"/>
    <property type="match status" value="1"/>
</dbReference>
<dbReference type="STRING" id="10228.B3S4D8"/>
<dbReference type="GO" id="GO:0003746">
    <property type="term" value="F:translation elongation factor activity"/>
    <property type="evidence" value="ECO:0000318"/>
    <property type="project" value="GO_Central"/>
</dbReference>
<reference evidence="12 13" key="1">
    <citation type="journal article" date="2008" name="Nature">
        <title>The Trichoplax genome and the nature of placozoans.</title>
        <authorList>
            <person name="Srivastava M."/>
            <person name="Begovic E."/>
            <person name="Chapman J."/>
            <person name="Putnam N.H."/>
            <person name="Hellsten U."/>
            <person name="Kawashima T."/>
            <person name="Kuo A."/>
            <person name="Mitros T."/>
            <person name="Salamov A."/>
            <person name="Carpenter M.L."/>
            <person name="Signorovitch A.Y."/>
            <person name="Moreno M.A."/>
            <person name="Kamm K."/>
            <person name="Grimwood J."/>
            <person name="Schmutz J."/>
            <person name="Shapiro H."/>
            <person name="Grigoriev I.V."/>
            <person name="Buss L.W."/>
            <person name="Schierwater B."/>
            <person name="Dellaporta S.L."/>
            <person name="Rokhsar D.S."/>
        </authorList>
    </citation>
    <scope>NUCLEOTIDE SEQUENCE [LARGE SCALE GENOMIC DNA]</scope>
    <source>
        <strain evidence="12 13">Grell-BS-1999</strain>
    </source>
</reference>
<dbReference type="CTD" id="6756378"/>
<dbReference type="PANTHER" id="PTHR43721:SF36">
    <property type="entry name" value="ELONGATION FACTOR TU, MITOCHONDRIAL"/>
    <property type="match status" value="1"/>
</dbReference>
<dbReference type="Gene3D" id="2.40.30.10">
    <property type="entry name" value="Translation factors"/>
    <property type="match status" value="2"/>
</dbReference>
<evidence type="ECO:0000256" key="7">
    <source>
        <dbReference type="ARBA" id="ARBA00023128"/>
    </source>
</evidence>
<dbReference type="InterPro" id="IPR009000">
    <property type="entry name" value="Transl_B-barrel_sf"/>
</dbReference>
<comment type="function">
    <text evidence="10">This protein promotes the GTP-dependent binding of aminoacyl-tRNA to the A-site of ribosomes during protein biosynthesis.</text>
</comment>
<dbReference type="InterPro" id="IPR031157">
    <property type="entry name" value="G_TR_CS"/>
</dbReference>
<sequence length="418" mass="46640">MTPCEQKLAKHYLSTIRKFARAFATKTFTRDRPHINIGTIGHVDHGKTTLTAAITKVLAEKGDAQFKSYGEIDRAPEERARGITISTAHVEYSTNERHYAHIDCPGHADYIKNMITGAAQMDGAILVVAGTEGQMPQTREHLLLAKQVGIKEICVYVNKADVVEDKEMIELVQLEMLEILDEFGYDSEKTPIVVGSALCALEGRKPELGRDSIMKLLDEIDRHIPEPKRDLEKPFLLPVEDTYSISGRGTVITGRVERGILKKGDEVQFVGRNSELKSIITGIEMFRKSLDEARPGDNIGALVRGLKRDQVKRGMVMAAPGTVKSFTKFEAQVYLLQKTEGGRHKPVISNYSPQLFTRTADVTCKLMLPDDKEMLMPGEDANMVITLHTDMPLEVNQRFTLRDSNQTVGTGIVTKYLK</sequence>
<accession>B3S4D8</accession>
<dbReference type="InterPro" id="IPR033720">
    <property type="entry name" value="EFTU_2"/>
</dbReference>
<keyword evidence="13" id="KW-1185">Reference proteome</keyword>
<protein>
    <recommendedName>
        <fullName evidence="10">Elongation factor Tu</fullName>
    </recommendedName>
</protein>
<dbReference type="FunFam" id="2.40.30.10:FF:000001">
    <property type="entry name" value="Elongation factor Tu"/>
    <property type="match status" value="1"/>
</dbReference>
<dbReference type="NCBIfam" id="TIGR00485">
    <property type="entry name" value="EF-Tu"/>
    <property type="match status" value="1"/>
</dbReference>
<evidence type="ECO:0000256" key="6">
    <source>
        <dbReference type="ARBA" id="ARBA00022946"/>
    </source>
</evidence>
<evidence type="ECO:0000256" key="9">
    <source>
        <dbReference type="ARBA" id="ARBA00051990"/>
    </source>
</evidence>
<comment type="subcellular location">
    <subcellularLocation>
        <location evidence="1">Mitochondrion</location>
    </subcellularLocation>
</comment>
<dbReference type="PROSITE" id="PS00301">
    <property type="entry name" value="G_TR_1"/>
    <property type="match status" value="1"/>
</dbReference>
<dbReference type="Proteomes" id="UP000009022">
    <property type="component" value="Unassembled WGS sequence"/>
</dbReference>
<evidence type="ECO:0000313" key="12">
    <source>
        <dbReference type="EMBL" id="EDV22443.1"/>
    </source>
</evidence>
<dbReference type="GO" id="GO:0003924">
    <property type="term" value="F:GTPase activity"/>
    <property type="evidence" value="ECO:0007669"/>
    <property type="project" value="UniProtKB-UniRule"/>
</dbReference>
<dbReference type="PhylomeDB" id="B3S4D8"/>
<dbReference type="InterPro" id="IPR004541">
    <property type="entry name" value="Transl_elong_EFTu/EF1A_bac/org"/>
</dbReference>
<keyword evidence="6" id="KW-0809">Transit peptide</keyword>
<evidence type="ECO:0000256" key="3">
    <source>
        <dbReference type="ARBA" id="ARBA00022741"/>
    </source>
</evidence>
<evidence type="ECO:0000259" key="11">
    <source>
        <dbReference type="PROSITE" id="PS51722"/>
    </source>
</evidence>
<gene>
    <name evidence="12" type="ORF">TRIADDRAFT_59049</name>
</gene>
<dbReference type="FunFam" id="3.40.50.300:FF:000003">
    <property type="entry name" value="Elongation factor Tu"/>
    <property type="match status" value="1"/>
</dbReference>
<dbReference type="PRINTS" id="PR00315">
    <property type="entry name" value="ELONGATNFCT"/>
</dbReference>
<dbReference type="OMA" id="KTHANIG"/>
<dbReference type="Pfam" id="PF03143">
    <property type="entry name" value="GTP_EFTU_D3"/>
    <property type="match status" value="1"/>
</dbReference>
<evidence type="ECO:0000313" key="13">
    <source>
        <dbReference type="Proteomes" id="UP000009022"/>
    </source>
</evidence>
<dbReference type="CDD" id="cd03697">
    <property type="entry name" value="EFTU_II"/>
    <property type="match status" value="1"/>
</dbReference>
<dbReference type="GeneID" id="6756378"/>
<proteinExistence type="inferred from homology"/>
<name>B3S4D8_TRIAD</name>
<dbReference type="OrthoDB" id="2067at2759"/>
<evidence type="ECO:0000256" key="5">
    <source>
        <dbReference type="ARBA" id="ARBA00022917"/>
    </source>
</evidence>
<dbReference type="InterPro" id="IPR009001">
    <property type="entry name" value="Transl_elong_EF1A/Init_IF2_C"/>
</dbReference>
<dbReference type="InterPro" id="IPR004160">
    <property type="entry name" value="Transl_elong_EFTu/EF1A_C"/>
</dbReference>
<evidence type="ECO:0000256" key="10">
    <source>
        <dbReference type="RuleBase" id="RU000325"/>
    </source>
</evidence>
<evidence type="ECO:0000256" key="1">
    <source>
        <dbReference type="ARBA" id="ARBA00004173"/>
    </source>
</evidence>
<keyword evidence="5" id="KW-0648">Protein biosynthesis</keyword>
<comment type="similarity">
    <text evidence="2 10">Belongs to the TRAFAC class translation factor GTPase superfamily. Classic translation factor GTPase family. EF-Tu/EF-1A subfamily.</text>
</comment>
<dbReference type="Pfam" id="PF03144">
    <property type="entry name" value="GTP_EFTU_D2"/>
    <property type="match status" value="1"/>
</dbReference>
<keyword evidence="4 10" id="KW-0251">Elongation factor</keyword>
<dbReference type="CDD" id="cd01884">
    <property type="entry name" value="EF_Tu"/>
    <property type="match status" value="1"/>
</dbReference>